<keyword evidence="3" id="KW-0560">Oxidoreductase</keyword>
<dbReference type="InterPro" id="IPR036188">
    <property type="entry name" value="FAD/NAD-bd_sf"/>
</dbReference>
<dbReference type="InterPro" id="IPR050346">
    <property type="entry name" value="FMO-like"/>
</dbReference>
<protein>
    <recommendedName>
        <fullName evidence="6">FAD/NAD(P)-binding domain-containing protein</fullName>
    </recommendedName>
</protein>
<dbReference type="GO" id="GO:0016491">
    <property type="term" value="F:oxidoreductase activity"/>
    <property type="evidence" value="ECO:0007669"/>
    <property type="project" value="UniProtKB-KW"/>
</dbReference>
<keyword evidence="2" id="KW-0274">FAD</keyword>
<accession>A0A370TPL2</accession>
<dbReference type="Pfam" id="PF13738">
    <property type="entry name" value="Pyr_redox_3"/>
    <property type="match status" value="1"/>
</dbReference>
<sequence length="625" mass="69078">MAAPVENADLVVIGAGWYGLAAAKTYLEVHPDAKLIILEAESSVGGVWADHRLYPSLVSNNMLGTYEYSDFPMDEETWGVKPGQHIPGKVLHDYLTKYAEHFGVLQQVRLNSKVETAERGVEGGWLLRINHRPGSILARKLVVATGVASEAFLPTLEGQESFGVPLFHSKDMLQHVETLETTKLVTVLGSTKSGWDAVYAYGSKGIKVNWVIRASGHGPCWMAPPYVTPLKKWLEKLIHTRFLTWLSPCVWADADGYGPVRRFFHGTAIGRFFVDRFWAILRGDLITLNNYDSHHDTAKLKPWISPFWIATGLGILNYETDFFELVKRGNVKVHVADITQLSKGKVHLSSDEILDTDALILATGWKRTTSIKFLPPGLEAQLGLPSSKSNSNSKAEQASLTARADAEILSRYPRLKDQPEPNKMFKPLSSADPAIQNEESLSALNLYRFMVPTDAELLAAHDIAFAGNLMTITTSIVAQTQALWITAYFDGKVSPLASSASILAANPTSQATDAATEPAKQIASVRYSARLHNRFGKWRTPGGFGATIPDFAFDAMPYLDMLLVDLGLRSRRKAGFLKEVFEPYGPEDYVGIVKEWVNRQPAVEAGNTTPLDKVDKVDKVWLLNV</sequence>
<name>A0A370TPL2_9HELO</name>
<dbReference type="SUPFAM" id="SSF51905">
    <property type="entry name" value="FAD/NAD(P)-binding domain"/>
    <property type="match status" value="1"/>
</dbReference>
<comment type="caution">
    <text evidence="4">The sequence shown here is derived from an EMBL/GenBank/DDBJ whole genome shotgun (WGS) entry which is preliminary data.</text>
</comment>
<dbReference type="AlphaFoldDB" id="A0A370TPL2"/>
<evidence type="ECO:0000256" key="3">
    <source>
        <dbReference type="ARBA" id="ARBA00023002"/>
    </source>
</evidence>
<dbReference type="GeneID" id="43597741"/>
<evidence type="ECO:0008006" key="6">
    <source>
        <dbReference type="Google" id="ProtNLM"/>
    </source>
</evidence>
<dbReference type="EMBL" id="NPIC01000003">
    <property type="protein sequence ID" value="RDL37459.1"/>
    <property type="molecule type" value="Genomic_DNA"/>
</dbReference>
<evidence type="ECO:0000313" key="4">
    <source>
        <dbReference type="EMBL" id="RDL37459.1"/>
    </source>
</evidence>
<proteinExistence type="predicted"/>
<keyword evidence="1" id="KW-0285">Flavoprotein</keyword>
<evidence type="ECO:0000313" key="5">
    <source>
        <dbReference type="Proteomes" id="UP000254866"/>
    </source>
</evidence>
<keyword evidence="5" id="KW-1185">Reference proteome</keyword>
<dbReference type="RefSeq" id="XP_031870115.1">
    <property type="nucleotide sequence ID" value="XM_032013515.1"/>
</dbReference>
<dbReference type="PANTHER" id="PTHR23023">
    <property type="entry name" value="DIMETHYLANILINE MONOOXYGENASE"/>
    <property type="match status" value="1"/>
</dbReference>
<evidence type="ECO:0000256" key="1">
    <source>
        <dbReference type="ARBA" id="ARBA00022630"/>
    </source>
</evidence>
<organism evidence="4 5">
    <name type="scientific">Venustampulla echinocandica</name>
    <dbReference type="NCBI Taxonomy" id="2656787"/>
    <lineage>
        <taxon>Eukaryota</taxon>
        <taxon>Fungi</taxon>
        <taxon>Dikarya</taxon>
        <taxon>Ascomycota</taxon>
        <taxon>Pezizomycotina</taxon>
        <taxon>Leotiomycetes</taxon>
        <taxon>Helotiales</taxon>
        <taxon>Pleuroascaceae</taxon>
        <taxon>Venustampulla</taxon>
    </lineage>
</organism>
<dbReference type="Proteomes" id="UP000254866">
    <property type="component" value="Unassembled WGS sequence"/>
</dbReference>
<dbReference type="Gene3D" id="3.50.50.60">
    <property type="entry name" value="FAD/NAD(P)-binding domain"/>
    <property type="match status" value="1"/>
</dbReference>
<dbReference type="FunFam" id="3.50.50.60:FF:000258">
    <property type="entry name" value="Flavin-binding monooxygenase-like protein (AFU_orthologue AFUA_6G01900)"/>
    <property type="match status" value="1"/>
</dbReference>
<reference evidence="4 5" key="1">
    <citation type="journal article" date="2018" name="IMA Fungus">
        <title>IMA Genome-F 9: Draft genome sequence of Annulohypoxylon stygium, Aspergillus mulundensis, Berkeleyomyces basicola (syn. Thielaviopsis basicola), Ceratocystis smalleyi, two Cercospora beticola strains, Coleophoma cylindrospora, Fusarium fracticaudum, Phialophora cf. hyalina, and Morchella septimelata.</title>
        <authorList>
            <person name="Wingfield B.D."/>
            <person name="Bills G.F."/>
            <person name="Dong Y."/>
            <person name="Huang W."/>
            <person name="Nel W.J."/>
            <person name="Swalarsk-Parry B.S."/>
            <person name="Vaghefi N."/>
            <person name="Wilken P.M."/>
            <person name="An Z."/>
            <person name="de Beer Z.W."/>
            <person name="De Vos L."/>
            <person name="Chen L."/>
            <person name="Duong T.A."/>
            <person name="Gao Y."/>
            <person name="Hammerbacher A."/>
            <person name="Kikkert J.R."/>
            <person name="Li Y."/>
            <person name="Li H."/>
            <person name="Li K."/>
            <person name="Li Q."/>
            <person name="Liu X."/>
            <person name="Ma X."/>
            <person name="Naidoo K."/>
            <person name="Pethybridge S.J."/>
            <person name="Sun J."/>
            <person name="Steenkamp E.T."/>
            <person name="van der Nest M.A."/>
            <person name="van Wyk S."/>
            <person name="Wingfield M.J."/>
            <person name="Xiong C."/>
            <person name="Yue Q."/>
            <person name="Zhang X."/>
        </authorList>
    </citation>
    <scope>NUCLEOTIDE SEQUENCE [LARGE SCALE GENOMIC DNA]</scope>
    <source>
        <strain evidence="4 5">BP 5553</strain>
    </source>
</reference>
<evidence type="ECO:0000256" key="2">
    <source>
        <dbReference type="ARBA" id="ARBA00022827"/>
    </source>
</evidence>
<gene>
    <name evidence="4" type="ORF">BP5553_04892</name>
</gene>
<dbReference type="STRING" id="2656787.A0A370TPL2"/>
<dbReference type="OrthoDB" id="2915840at2759"/>